<dbReference type="Gene3D" id="2.40.70.10">
    <property type="entry name" value="Acid Proteases"/>
    <property type="match status" value="1"/>
</dbReference>
<dbReference type="InterPro" id="IPR021109">
    <property type="entry name" value="Peptidase_aspartic_dom_sf"/>
</dbReference>
<reference evidence="1" key="1">
    <citation type="submission" date="2023-03" db="EMBL/GenBank/DDBJ databases">
        <title>Electrophorus voltai genome.</title>
        <authorList>
            <person name="Bian C."/>
        </authorList>
    </citation>
    <scope>NUCLEOTIDE SEQUENCE</scope>
    <source>
        <strain evidence="1">CB-2022</strain>
        <tissue evidence="1">Muscle</tissue>
    </source>
</reference>
<dbReference type="AlphaFoldDB" id="A0AAD8YZ28"/>
<evidence type="ECO:0000313" key="2">
    <source>
        <dbReference type="Proteomes" id="UP001239994"/>
    </source>
</evidence>
<name>A0AAD8YZ28_9TELE</name>
<dbReference type="InterPro" id="IPR043502">
    <property type="entry name" value="DNA/RNA_pol_sf"/>
</dbReference>
<dbReference type="Proteomes" id="UP001239994">
    <property type="component" value="Unassembled WGS sequence"/>
</dbReference>
<gene>
    <name evidence="1" type="ORF">P4O66_002291</name>
</gene>
<dbReference type="InterPro" id="IPR032567">
    <property type="entry name" value="RTL1-rel"/>
</dbReference>
<sequence>MSETHLQAFVDSGVAGNFLDAGLANKLALPLVPLEEPLPNAAINGRSLAQGDVSHQTHPVSPHTEHIALFIIHAPDLQLILGYPWFQRHSPQVDWLSQLVLSWGSICQTSCLQPPKPLSGAGHNPNGPDLFRVPQEYWDFREAFSKQKAQLLPPHLPYDMAINLLPGSSPLRGHLVSLSGPKHQATDEYIQEVLALEFLRPSPSASPAGMEFFFGGKKDGGLCPCIDYWVLNKMTVKDHYPLPLMTSAFEALQ</sequence>
<dbReference type="Gene3D" id="3.10.10.10">
    <property type="entry name" value="HIV Type 1 Reverse Transcriptase, subunit A, domain 1"/>
    <property type="match status" value="1"/>
</dbReference>
<evidence type="ECO:0000313" key="1">
    <source>
        <dbReference type="EMBL" id="KAK1789972.1"/>
    </source>
</evidence>
<comment type="caution">
    <text evidence="1">The sequence shown here is derived from an EMBL/GenBank/DDBJ whole genome shotgun (WGS) entry which is preliminary data.</text>
</comment>
<keyword evidence="2" id="KW-1185">Reference proteome</keyword>
<dbReference type="CDD" id="cd00303">
    <property type="entry name" value="retropepsin_like"/>
    <property type="match status" value="1"/>
</dbReference>
<protein>
    <submittedName>
        <fullName evidence="1">Uncharacterized protein</fullName>
    </submittedName>
</protein>
<dbReference type="EMBL" id="JAROKS010000021">
    <property type="protein sequence ID" value="KAK1789972.1"/>
    <property type="molecule type" value="Genomic_DNA"/>
</dbReference>
<accession>A0AAD8YZ28</accession>
<proteinExistence type="predicted"/>
<dbReference type="SUPFAM" id="SSF56672">
    <property type="entry name" value="DNA/RNA polymerases"/>
    <property type="match status" value="1"/>
</dbReference>
<dbReference type="PANTHER" id="PTHR15503:SF22">
    <property type="entry name" value="TRANSPOSON TY3-I GAG POLYPROTEIN"/>
    <property type="match status" value="1"/>
</dbReference>
<dbReference type="PANTHER" id="PTHR15503">
    <property type="entry name" value="LDOC1 RELATED"/>
    <property type="match status" value="1"/>
</dbReference>
<organism evidence="1 2">
    <name type="scientific">Electrophorus voltai</name>
    <dbReference type="NCBI Taxonomy" id="2609070"/>
    <lineage>
        <taxon>Eukaryota</taxon>
        <taxon>Metazoa</taxon>
        <taxon>Chordata</taxon>
        <taxon>Craniata</taxon>
        <taxon>Vertebrata</taxon>
        <taxon>Euteleostomi</taxon>
        <taxon>Actinopterygii</taxon>
        <taxon>Neopterygii</taxon>
        <taxon>Teleostei</taxon>
        <taxon>Ostariophysi</taxon>
        <taxon>Gymnotiformes</taxon>
        <taxon>Gymnotoidei</taxon>
        <taxon>Gymnotidae</taxon>
        <taxon>Electrophorus</taxon>
    </lineage>
</organism>